<dbReference type="EMBL" id="FPBP01000016">
    <property type="protein sequence ID" value="SFU93923.1"/>
    <property type="molecule type" value="Genomic_DNA"/>
</dbReference>
<dbReference type="Proteomes" id="UP000198693">
    <property type="component" value="Unassembled WGS sequence"/>
</dbReference>
<evidence type="ECO:0000313" key="2">
    <source>
        <dbReference type="Proteomes" id="UP000198693"/>
    </source>
</evidence>
<accession>A0A1I7K8Z2</accession>
<protein>
    <submittedName>
        <fullName evidence="1">Uncharacterized protein</fullName>
    </submittedName>
</protein>
<evidence type="ECO:0000313" key="1">
    <source>
        <dbReference type="EMBL" id="SFU93923.1"/>
    </source>
</evidence>
<gene>
    <name evidence="1" type="ORF">SAMN04487955_1166</name>
</gene>
<dbReference type="AlphaFoldDB" id="A0A1I7K8Z2"/>
<organism evidence="1 2">
    <name type="scientific">Halomonas korlensis</name>
    <dbReference type="NCBI Taxonomy" id="463301"/>
    <lineage>
        <taxon>Bacteria</taxon>
        <taxon>Pseudomonadati</taxon>
        <taxon>Pseudomonadota</taxon>
        <taxon>Gammaproteobacteria</taxon>
        <taxon>Oceanospirillales</taxon>
        <taxon>Halomonadaceae</taxon>
        <taxon>Halomonas</taxon>
    </lineage>
</organism>
<keyword evidence="2" id="KW-1185">Reference proteome</keyword>
<name>A0A1I7K8Z2_9GAMM</name>
<reference evidence="2" key="1">
    <citation type="submission" date="2016-10" db="EMBL/GenBank/DDBJ databases">
        <authorList>
            <person name="Varghese N."/>
            <person name="Submissions S."/>
        </authorList>
    </citation>
    <scope>NUCLEOTIDE SEQUENCE [LARGE SCALE GENOMIC DNA]</scope>
    <source>
        <strain evidence="2">CGMCC 1.6981</strain>
    </source>
</reference>
<sequence length="95" mass="10480">MNVNAMHRREVTTVNPQEKTIMAFDDQGREYIIDMFVSVRDLSDLQHAGATHHGLPSFTTREGHAVTYLGGGEFSIVVSEGGDAVTVRTDDPEFV</sequence>
<proteinExistence type="predicted"/>
<dbReference type="STRING" id="463301.SAMN04487955_1166"/>